<comment type="subcellular location">
    <subcellularLocation>
        <location evidence="1">Golgi apparatus</location>
    </subcellularLocation>
</comment>
<dbReference type="Proteomes" id="UP000198287">
    <property type="component" value="Unassembled WGS sequence"/>
</dbReference>
<dbReference type="Pfam" id="PF26254">
    <property type="entry name" value="Ig_TRAPPC9-Trs120_1st"/>
    <property type="match status" value="1"/>
</dbReference>
<proteinExistence type="inferred from homology"/>
<feature type="region of interest" description="Disordered" evidence="4">
    <location>
        <begin position="985"/>
        <end position="1010"/>
    </location>
</feature>
<dbReference type="PANTHER" id="PTHR21512:SF5">
    <property type="entry name" value="TRAFFICKING PROTEIN PARTICLE COMPLEX SUBUNIT 9"/>
    <property type="match status" value="1"/>
</dbReference>
<dbReference type="InterPro" id="IPR058563">
    <property type="entry name" value="Trs120_TRAPPC9_N"/>
</dbReference>
<dbReference type="GO" id="GO:0005802">
    <property type="term" value="C:trans-Golgi network"/>
    <property type="evidence" value="ECO:0007669"/>
    <property type="project" value="TreeGrafter"/>
</dbReference>
<evidence type="ECO:0000256" key="4">
    <source>
        <dbReference type="SAM" id="MobiDB-lite"/>
    </source>
</evidence>
<feature type="compositionally biased region" description="Polar residues" evidence="4">
    <location>
        <begin position="240"/>
        <end position="249"/>
    </location>
</feature>
<feature type="compositionally biased region" description="Low complexity" evidence="4">
    <location>
        <begin position="195"/>
        <end position="211"/>
    </location>
</feature>
<feature type="region of interest" description="Disordered" evidence="4">
    <location>
        <begin position="178"/>
        <end position="311"/>
    </location>
</feature>
<dbReference type="OrthoDB" id="27962at2759"/>
<evidence type="ECO:0000313" key="9">
    <source>
        <dbReference type="EMBL" id="OXA64404.1"/>
    </source>
</evidence>
<evidence type="ECO:0000259" key="8">
    <source>
        <dbReference type="Pfam" id="PF26283"/>
    </source>
</evidence>
<sequence>MRSAVSVILSGSAPDQNMSYPDYDQTPHDHSALLVVVRHIGRQLRTKQFNRAFERISRVNQIKLNDSQGNPRQIWVRYLRGYPGEQNDWSDFQTHRKALGLISVGQCNSQDEFNELCRIHEQAKVGYAFTLYDSRCILLGLNPDGTLYEGSHSSDVSPCVDGEDDRVHHSVSVFNNKSKIEGSDSNFNDPARNCSSGIASSSEGIGTGAESLPSEDNASMSSSLSLPSAVCGDDTRKSPSSDSLQNYLASGSVEESEATDSTSEETTSKESTNSIGTGIPYSSMRESENPILGLSTDPDSRSQSSEGRNSLIAPSNFKARTLFYPTMDQSQNLETDILEFISSLFWVLESKRLDKLAVRKADRTLLLSSLCAPFEKKDFVGLDLESRWNKRRADGRLKKQLGDLSLQAGLASESITHYQAAIEILKSVNDWLWLAGALEGLCSVSVCCMYPQLRKALPLQRNSSLQGADMVKYKNLSGSSSSSSLPPGLEPESLSGMRPPIKNCLSPQDLLDKYREAVTHYGKYRQAGVIETEASIKASLVLIEQRQTLAAAEFLQNAVFISLQLTEDEKMHRFNALAELYTRLGFHRKAAFFKRVAAMRCVSPHNPHPNWALCHSLLLQQEGYKISLNPSENSIFGFYGWPRLQMQVMQELVGTAKRKGNSALATKHMTLLVHTMLPHMTRDERRDFSQQLEILSKEAEGLPVPLAIENGVIIPPVNLTLIPYVKLFKLIAPTPHLKPQKIVERKPTDEISPFVYTPFNRDKTVKDITKADFNWVEGELCEVNVILENPLPVELKVSSMCLITEGVKFHVNSNVISVPAESSMFPATLTGKPLEPGILRIIGYSTYTLGVKSNIRLKSLQNMPFPYVDIEVDPALPAIEIQTSKAKSDCFSSLSDSIVTSASISMLMGENQECTVTIANVGKVPIELLELTLDVQGDKRAFEIFKWSDENIVSQLPIQPGANASFTIYVYGAGEFIGQPDCHSGDSSSVSSLPMTSNASDGPSSLPSRLGAISDRLRSKRTESSASNRSSVKSFMSSNISVASNKNPKLPISSQTKNYEAVLKLKYSGGPGHQTGHFRTCGIALNVEVSPAVFITKWDTLPGDSPSQFYLVLDVCNVTQHEMEIHYAKTKQILVEKGDTCRIPVPLDRCSLTNVEKGKEEFACCEHIVTNVDLKWILPESSGKATLHGITLTQAMVQLVTVSPIQWEITVNGESVKPEEMRFEAGEMINVNVWLRNHLKESLEDLNLSLDCFQDYQNGRINNRLDSRFAVIGNDSVLIPKIGPGSSFQHSLSLIFFVGGMYKIDFKCNKKDLEDLEYKYNPPLDLMIQ</sequence>
<dbReference type="InterPro" id="IPR058564">
    <property type="entry name" value="TPR_TRAPPC9_Trs120"/>
</dbReference>
<feature type="compositionally biased region" description="Low complexity" evidence="4">
    <location>
        <begin position="219"/>
        <end position="228"/>
    </location>
</feature>
<feature type="compositionally biased region" description="Low complexity" evidence="4">
    <location>
        <begin position="259"/>
        <end position="274"/>
    </location>
</feature>
<dbReference type="EMBL" id="LNIX01000001">
    <property type="protein sequence ID" value="OXA64404.1"/>
    <property type="molecule type" value="Genomic_DNA"/>
</dbReference>
<evidence type="ECO:0000259" key="7">
    <source>
        <dbReference type="Pfam" id="PF26254"/>
    </source>
</evidence>
<dbReference type="OMA" id="HHSCLLV"/>
<keyword evidence="10" id="KW-1185">Reference proteome</keyword>
<feature type="compositionally biased region" description="Polar residues" evidence="4">
    <location>
        <begin position="178"/>
        <end position="188"/>
    </location>
</feature>
<name>A0A226F4R1_FOLCA</name>
<gene>
    <name evidence="9" type="ORF">Fcan01_02844</name>
</gene>
<protein>
    <submittedName>
        <fullName evidence="9">Trafficking protein particle complex subunit 9</fullName>
    </submittedName>
</protein>
<keyword evidence="3" id="KW-0333">Golgi apparatus</keyword>
<dbReference type="Pfam" id="PF26251">
    <property type="entry name" value="TPR_TRAPPC9-Trs120"/>
    <property type="match status" value="1"/>
</dbReference>
<evidence type="ECO:0000259" key="5">
    <source>
        <dbReference type="Pfam" id="PF08626"/>
    </source>
</evidence>
<comment type="similarity">
    <text evidence="2">Belongs to the NIBP family.</text>
</comment>
<feature type="domain" description="Trs120/TRAPPC9 fourth Ig-like" evidence="8">
    <location>
        <begin position="1205"/>
        <end position="1305"/>
    </location>
</feature>
<feature type="domain" description="Trs120/TRAPPC9 N-terminal" evidence="5">
    <location>
        <begin position="47"/>
        <end position="458"/>
    </location>
</feature>
<evidence type="ECO:0000256" key="3">
    <source>
        <dbReference type="ARBA" id="ARBA00023034"/>
    </source>
</evidence>
<accession>A0A226F4R1</accession>
<dbReference type="InterPro" id="IPR058565">
    <property type="entry name" value="Ig_TRAPPC9_Trs120_1st"/>
</dbReference>
<dbReference type="InterPro" id="IPR058568">
    <property type="entry name" value="Ig_TRAPPC9_Trs120_4th"/>
</dbReference>
<feature type="region of interest" description="Disordered" evidence="4">
    <location>
        <begin position="477"/>
        <end position="496"/>
    </location>
</feature>
<comment type="caution">
    <text evidence="9">The sequence shown here is derived from an EMBL/GenBank/DDBJ whole genome shotgun (WGS) entry which is preliminary data.</text>
</comment>
<dbReference type="InterPro" id="IPR013935">
    <property type="entry name" value="Trs120_TRAPPC9"/>
</dbReference>
<dbReference type="Pfam" id="PF08626">
    <property type="entry name" value="TRAPPC9-Trs120"/>
    <property type="match status" value="1"/>
</dbReference>
<feature type="compositionally biased region" description="Polar residues" evidence="4">
    <location>
        <begin position="993"/>
        <end position="1007"/>
    </location>
</feature>
<evidence type="ECO:0000256" key="1">
    <source>
        <dbReference type="ARBA" id="ARBA00004555"/>
    </source>
</evidence>
<feature type="domain" description="Trs120/TRAPPC9 TPR region" evidence="6">
    <location>
        <begin position="574"/>
        <end position="698"/>
    </location>
</feature>
<reference evidence="9 10" key="1">
    <citation type="submission" date="2015-12" db="EMBL/GenBank/DDBJ databases">
        <title>The genome of Folsomia candida.</title>
        <authorList>
            <person name="Faddeeva A."/>
            <person name="Derks M.F."/>
            <person name="Anvar Y."/>
            <person name="Smit S."/>
            <person name="Van Straalen N."/>
            <person name="Roelofs D."/>
        </authorList>
    </citation>
    <scope>NUCLEOTIDE SEQUENCE [LARGE SCALE GENOMIC DNA]</scope>
    <source>
        <strain evidence="9 10">VU population</strain>
        <tissue evidence="9">Whole body</tissue>
    </source>
</reference>
<evidence type="ECO:0000256" key="2">
    <source>
        <dbReference type="ARBA" id="ARBA00008459"/>
    </source>
</evidence>
<feature type="domain" description="Trs120/TRAPPC9 first Ig-like" evidence="7">
    <location>
        <begin position="733"/>
        <end position="843"/>
    </location>
</feature>
<dbReference type="Pfam" id="PF26283">
    <property type="entry name" value="Ig_TRAPPC9-Trs120_4th"/>
    <property type="match status" value="1"/>
</dbReference>
<evidence type="ECO:0000313" key="10">
    <source>
        <dbReference type="Proteomes" id="UP000198287"/>
    </source>
</evidence>
<organism evidence="9 10">
    <name type="scientific">Folsomia candida</name>
    <name type="common">Springtail</name>
    <dbReference type="NCBI Taxonomy" id="158441"/>
    <lineage>
        <taxon>Eukaryota</taxon>
        <taxon>Metazoa</taxon>
        <taxon>Ecdysozoa</taxon>
        <taxon>Arthropoda</taxon>
        <taxon>Hexapoda</taxon>
        <taxon>Collembola</taxon>
        <taxon>Entomobryomorpha</taxon>
        <taxon>Isotomoidea</taxon>
        <taxon>Isotomidae</taxon>
        <taxon>Proisotominae</taxon>
        <taxon>Folsomia</taxon>
    </lineage>
</organism>
<dbReference type="STRING" id="158441.A0A226F4R1"/>
<evidence type="ECO:0000259" key="6">
    <source>
        <dbReference type="Pfam" id="PF26251"/>
    </source>
</evidence>
<dbReference type="PANTHER" id="PTHR21512">
    <property type="entry name" value="TRAFFICKING PROTEIN PARTICLE COMPLEX SUBUNIT 9"/>
    <property type="match status" value="1"/>
</dbReference>